<evidence type="ECO:0000256" key="1">
    <source>
        <dbReference type="ARBA" id="ARBA00010515"/>
    </source>
</evidence>
<evidence type="ECO:0000313" key="5">
    <source>
        <dbReference type="Proteomes" id="UP000248614"/>
    </source>
</evidence>
<proteinExistence type="inferred from homology"/>
<organism evidence="4 5">
    <name type="scientific">Sphingomonas hengshuiensis</name>
    <dbReference type="NCBI Taxonomy" id="1609977"/>
    <lineage>
        <taxon>Bacteria</taxon>
        <taxon>Pseudomonadati</taxon>
        <taxon>Pseudomonadota</taxon>
        <taxon>Alphaproteobacteria</taxon>
        <taxon>Sphingomonadales</taxon>
        <taxon>Sphingomonadaceae</taxon>
        <taxon>Sphingomonas</taxon>
    </lineage>
</organism>
<dbReference type="InterPro" id="IPR002168">
    <property type="entry name" value="Lipase_GDXG_HIS_AS"/>
</dbReference>
<dbReference type="InterPro" id="IPR050300">
    <property type="entry name" value="GDXG_lipolytic_enzyme"/>
</dbReference>
<dbReference type="Proteomes" id="UP000248614">
    <property type="component" value="Unassembled WGS sequence"/>
</dbReference>
<name>A0A2W4Z8F1_9SPHN</name>
<evidence type="ECO:0000256" key="2">
    <source>
        <dbReference type="ARBA" id="ARBA00022801"/>
    </source>
</evidence>
<comment type="caution">
    <text evidence="4">The sequence shown here is derived from an EMBL/GenBank/DDBJ whole genome shotgun (WGS) entry which is preliminary data.</text>
</comment>
<dbReference type="EMBL" id="QFNF01000011">
    <property type="protein sequence ID" value="PZO78623.1"/>
    <property type="molecule type" value="Genomic_DNA"/>
</dbReference>
<dbReference type="Pfam" id="PF07859">
    <property type="entry name" value="Abhydrolase_3"/>
    <property type="match status" value="1"/>
</dbReference>
<reference evidence="4 5" key="1">
    <citation type="submission" date="2017-08" db="EMBL/GenBank/DDBJ databases">
        <title>Infants hospitalized years apart are colonized by the same room-sourced microbial strains.</title>
        <authorList>
            <person name="Brooks B."/>
            <person name="Olm M.R."/>
            <person name="Firek B.A."/>
            <person name="Baker R."/>
            <person name="Thomas B.C."/>
            <person name="Morowitz M.J."/>
            <person name="Banfield J.F."/>
        </authorList>
    </citation>
    <scope>NUCLEOTIDE SEQUENCE [LARGE SCALE GENOMIC DNA]</scope>
    <source>
        <strain evidence="4">S2_018_000_R3_110</strain>
    </source>
</reference>
<protein>
    <submittedName>
        <fullName evidence="4">Acetylesterase</fullName>
    </submittedName>
</protein>
<dbReference type="InterPro" id="IPR013094">
    <property type="entry name" value="AB_hydrolase_3"/>
</dbReference>
<accession>A0A2W4Z8F1</accession>
<feature type="domain" description="Alpha/beta hydrolase fold-3" evidence="3">
    <location>
        <begin position="69"/>
        <end position="273"/>
    </location>
</feature>
<dbReference type="PANTHER" id="PTHR48081">
    <property type="entry name" value="AB HYDROLASE SUPERFAMILY PROTEIN C4A8.06C"/>
    <property type="match status" value="1"/>
</dbReference>
<dbReference type="PANTHER" id="PTHR48081:SF8">
    <property type="entry name" value="ALPHA_BETA HYDROLASE FOLD-3 DOMAIN-CONTAINING PROTEIN-RELATED"/>
    <property type="match status" value="1"/>
</dbReference>
<dbReference type="Gene3D" id="3.40.50.1820">
    <property type="entry name" value="alpha/beta hydrolase"/>
    <property type="match status" value="1"/>
</dbReference>
<dbReference type="GO" id="GO:0016787">
    <property type="term" value="F:hydrolase activity"/>
    <property type="evidence" value="ECO:0007669"/>
    <property type="project" value="UniProtKB-KW"/>
</dbReference>
<evidence type="ECO:0000313" key="4">
    <source>
        <dbReference type="EMBL" id="PZO78623.1"/>
    </source>
</evidence>
<dbReference type="InterPro" id="IPR029058">
    <property type="entry name" value="AB_hydrolase_fold"/>
</dbReference>
<sequence>MRADWAAFPPAETLSLPELRAAAEQVRARWTAGGPTMADTVERTIATDAGGVRIRVYRPQGAGAMAPALLYIHGGGFVLFSLDTHDRLMREYAAAAGVVVVGIDYPLSPEARFPVALDRIGAAARWIAAHGATIGVDPRRLAIGGDSAGANLAIATAVDLRGSVAFDAILSNYGFFSTVVSDDAEARLGGADALLHRDELLGYARNYLTHAAQAADPRAFPLSADLAGLPPTLLLIPGLDVLAEQSVAMARRMRAAGVAAETVIYPGATHSFLEAMSIADLARRGIADGAAFLAGHLHR</sequence>
<dbReference type="SUPFAM" id="SSF53474">
    <property type="entry name" value="alpha/beta-Hydrolases"/>
    <property type="match status" value="1"/>
</dbReference>
<keyword evidence="2" id="KW-0378">Hydrolase</keyword>
<evidence type="ECO:0000259" key="3">
    <source>
        <dbReference type="Pfam" id="PF07859"/>
    </source>
</evidence>
<gene>
    <name evidence="4" type="ORF">DI632_06255</name>
</gene>
<comment type="similarity">
    <text evidence="1">Belongs to the 'GDXG' lipolytic enzyme family.</text>
</comment>
<dbReference type="AlphaFoldDB" id="A0A2W4Z8F1"/>
<dbReference type="PROSITE" id="PS01173">
    <property type="entry name" value="LIPASE_GDXG_HIS"/>
    <property type="match status" value="1"/>
</dbReference>